<comment type="caution">
    <text evidence="2">The sequence shown here is derived from an EMBL/GenBank/DDBJ whole genome shotgun (WGS) entry which is preliminary data.</text>
</comment>
<evidence type="ECO:0000256" key="1">
    <source>
        <dbReference type="SAM" id="MobiDB-lite"/>
    </source>
</evidence>
<reference evidence="2 3" key="1">
    <citation type="journal article" date="2021" name="Commun. Biol.">
        <title>The genome of Shorea leprosula (Dipterocarpaceae) highlights the ecological relevance of drought in aseasonal tropical rainforests.</title>
        <authorList>
            <person name="Ng K.K.S."/>
            <person name="Kobayashi M.J."/>
            <person name="Fawcett J.A."/>
            <person name="Hatakeyama M."/>
            <person name="Paape T."/>
            <person name="Ng C.H."/>
            <person name="Ang C.C."/>
            <person name="Tnah L.H."/>
            <person name="Lee C.T."/>
            <person name="Nishiyama T."/>
            <person name="Sese J."/>
            <person name="O'Brien M.J."/>
            <person name="Copetti D."/>
            <person name="Mohd Noor M.I."/>
            <person name="Ong R.C."/>
            <person name="Putra M."/>
            <person name="Sireger I.Z."/>
            <person name="Indrioko S."/>
            <person name="Kosugi Y."/>
            <person name="Izuno A."/>
            <person name="Isagi Y."/>
            <person name="Lee S.L."/>
            <person name="Shimizu K.K."/>
        </authorList>
    </citation>
    <scope>NUCLEOTIDE SEQUENCE [LARGE SCALE GENOMIC DNA]</scope>
    <source>
        <strain evidence="2">214</strain>
    </source>
</reference>
<feature type="region of interest" description="Disordered" evidence="1">
    <location>
        <begin position="1"/>
        <end position="21"/>
    </location>
</feature>
<dbReference type="AlphaFoldDB" id="A0AAV5IXF8"/>
<feature type="compositionally biased region" description="Basic residues" evidence="1">
    <location>
        <begin position="7"/>
        <end position="19"/>
    </location>
</feature>
<dbReference type="EMBL" id="BPVZ01000022">
    <property type="protein sequence ID" value="GKV04466.1"/>
    <property type="molecule type" value="Genomic_DNA"/>
</dbReference>
<dbReference type="Proteomes" id="UP001054252">
    <property type="component" value="Unassembled WGS sequence"/>
</dbReference>
<name>A0AAV5IXF8_9ROSI</name>
<keyword evidence="3" id="KW-1185">Reference proteome</keyword>
<sequence length="38" mass="4733">MNPKFAGTKRRKNRERRRFRNPETAASLRRLWEEFLLT</sequence>
<protein>
    <submittedName>
        <fullName evidence="2">Uncharacterized protein</fullName>
    </submittedName>
</protein>
<proteinExistence type="predicted"/>
<organism evidence="2 3">
    <name type="scientific">Rubroshorea leprosula</name>
    <dbReference type="NCBI Taxonomy" id="152421"/>
    <lineage>
        <taxon>Eukaryota</taxon>
        <taxon>Viridiplantae</taxon>
        <taxon>Streptophyta</taxon>
        <taxon>Embryophyta</taxon>
        <taxon>Tracheophyta</taxon>
        <taxon>Spermatophyta</taxon>
        <taxon>Magnoliopsida</taxon>
        <taxon>eudicotyledons</taxon>
        <taxon>Gunneridae</taxon>
        <taxon>Pentapetalae</taxon>
        <taxon>rosids</taxon>
        <taxon>malvids</taxon>
        <taxon>Malvales</taxon>
        <taxon>Dipterocarpaceae</taxon>
        <taxon>Rubroshorea</taxon>
    </lineage>
</organism>
<evidence type="ECO:0000313" key="2">
    <source>
        <dbReference type="EMBL" id="GKV04466.1"/>
    </source>
</evidence>
<gene>
    <name evidence="2" type="ORF">SLEP1_g16619</name>
</gene>
<evidence type="ECO:0000313" key="3">
    <source>
        <dbReference type="Proteomes" id="UP001054252"/>
    </source>
</evidence>
<accession>A0AAV5IXF8</accession>